<dbReference type="InterPro" id="IPR005312">
    <property type="entry name" value="DUF1759"/>
</dbReference>
<keyword evidence="3" id="KW-1185">Reference proteome</keyword>
<name>A0A0V1A2H5_9BILA</name>
<sequence length="74" mass="8393">MTYLRCFLTGDALGSIICLCLSNANYEVEVRRLKERFERLYTVVRKETLVLRRSPASNGRGRNSLIPSNATSVL</sequence>
<comment type="caution">
    <text evidence="2">The sequence shown here is derived from an EMBL/GenBank/DDBJ whole genome shotgun (WGS) entry which is preliminary data.</text>
</comment>
<protein>
    <submittedName>
        <fullName evidence="2">Uncharacterized protein</fullName>
    </submittedName>
</protein>
<feature type="region of interest" description="Disordered" evidence="1">
    <location>
        <begin position="55"/>
        <end position="74"/>
    </location>
</feature>
<accession>A0A0V1A2H5</accession>
<evidence type="ECO:0000313" key="2">
    <source>
        <dbReference type="EMBL" id="KRY19051.1"/>
    </source>
</evidence>
<gene>
    <name evidence="2" type="ORF">T12_7106</name>
</gene>
<evidence type="ECO:0000313" key="3">
    <source>
        <dbReference type="Proteomes" id="UP000054783"/>
    </source>
</evidence>
<evidence type="ECO:0000256" key="1">
    <source>
        <dbReference type="SAM" id="MobiDB-lite"/>
    </source>
</evidence>
<proteinExistence type="predicted"/>
<dbReference type="AlphaFoldDB" id="A0A0V1A2H5"/>
<dbReference type="EMBL" id="JYDQ01000040">
    <property type="protein sequence ID" value="KRY19051.1"/>
    <property type="molecule type" value="Genomic_DNA"/>
</dbReference>
<dbReference type="Proteomes" id="UP000054783">
    <property type="component" value="Unassembled WGS sequence"/>
</dbReference>
<dbReference type="Pfam" id="PF03564">
    <property type="entry name" value="DUF1759"/>
    <property type="match status" value="1"/>
</dbReference>
<reference evidence="2 3" key="1">
    <citation type="submission" date="2015-01" db="EMBL/GenBank/DDBJ databases">
        <title>Evolution of Trichinella species and genotypes.</title>
        <authorList>
            <person name="Korhonen P.K."/>
            <person name="Edoardo P."/>
            <person name="Giuseppe L.R."/>
            <person name="Gasser R.B."/>
        </authorList>
    </citation>
    <scope>NUCLEOTIDE SEQUENCE [LARGE SCALE GENOMIC DNA]</scope>
    <source>
        <strain evidence="2">ISS2496</strain>
    </source>
</reference>
<organism evidence="2 3">
    <name type="scientific">Trichinella patagoniensis</name>
    <dbReference type="NCBI Taxonomy" id="990121"/>
    <lineage>
        <taxon>Eukaryota</taxon>
        <taxon>Metazoa</taxon>
        <taxon>Ecdysozoa</taxon>
        <taxon>Nematoda</taxon>
        <taxon>Enoplea</taxon>
        <taxon>Dorylaimia</taxon>
        <taxon>Trichinellida</taxon>
        <taxon>Trichinellidae</taxon>
        <taxon>Trichinella</taxon>
    </lineage>
</organism>
<dbReference type="OrthoDB" id="10431070at2759"/>